<dbReference type="EMBL" id="JBEZFP010000090">
    <property type="protein sequence ID" value="MEU8137509.1"/>
    <property type="molecule type" value="Genomic_DNA"/>
</dbReference>
<evidence type="ECO:0000313" key="3">
    <source>
        <dbReference type="EMBL" id="MEU8137509.1"/>
    </source>
</evidence>
<evidence type="ECO:0000256" key="1">
    <source>
        <dbReference type="SAM" id="MobiDB-lite"/>
    </source>
</evidence>
<name>A0ABV3DRK0_9ACTN</name>
<sequence>MPSVSEGLQLLRAGVFAGVCVVLSAGGHVLASGSAVPGWAVLGAFAAAMFAGWAGSARECSGPRLAGAMGVGQFALHSWFSFAVAHAAGSGSAHGHGHEPGHRHGGPPAEPGSGTWMLAAHLAVAVAAAGWLRVGEAAVFRLLARWDARVRAGVGVLLGLRTVPARNLPRIGAVAVRPGVHRGLATRYDLARRGPPAGAFVR</sequence>
<proteinExistence type="predicted"/>
<feature type="transmembrane region" description="Helical" evidence="2">
    <location>
        <begin position="36"/>
        <end position="54"/>
    </location>
</feature>
<feature type="region of interest" description="Disordered" evidence="1">
    <location>
        <begin position="91"/>
        <end position="111"/>
    </location>
</feature>
<accession>A0ABV3DRK0</accession>
<feature type="transmembrane region" description="Helical" evidence="2">
    <location>
        <begin position="113"/>
        <end position="132"/>
    </location>
</feature>
<keyword evidence="2" id="KW-1133">Transmembrane helix</keyword>
<evidence type="ECO:0000313" key="4">
    <source>
        <dbReference type="Proteomes" id="UP001551482"/>
    </source>
</evidence>
<keyword evidence="4" id="KW-1185">Reference proteome</keyword>
<evidence type="ECO:0008006" key="5">
    <source>
        <dbReference type="Google" id="ProtNLM"/>
    </source>
</evidence>
<gene>
    <name evidence="3" type="ORF">AB0C36_28860</name>
</gene>
<keyword evidence="2" id="KW-0472">Membrane</keyword>
<dbReference type="Proteomes" id="UP001551482">
    <property type="component" value="Unassembled WGS sequence"/>
</dbReference>
<keyword evidence="2" id="KW-0812">Transmembrane</keyword>
<dbReference type="RefSeq" id="WP_358359516.1">
    <property type="nucleotide sequence ID" value="NZ_JBEZFP010000090.1"/>
</dbReference>
<feature type="transmembrane region" description="Helical" evidence="2">
    <location>
        <begin position="12"/>
        <end position="30"/>
    </location>
</feature>
<evidence type="ECO:0000256" key="2">
    <source>
        <dbReference type="SAM" id="Phobius"/>
    </source>
</evidence>
<comment type="caution">
    <text evidence="3">The sequence shown here is derived from an EMBL/GenBank/DDBJ whole genome shotgun (WGS) entry which is preliminary data.</text>
</comment>
<feature type="transmembrane region" description="Helical" evidence="2">
    <location>
        <begin position="74"/>
        <end position="93"/>
    </location>
</feature>
<reference evidence="3 4" key="1">
    <citation type="submission" date="2024-06" db="EMBL/GenBank/DDBJ databases">
        <title>The Natural Products Discovery Center: Release of the First 8490 Sequenced Strains for Exploring Actinobacteria Biosynthetic Diversity.</title>
        <authorList>
            <person name="Kalkreuter E."/>
            <person name="Kautsar S.A."/>
            <person name="Yang D."/>
            <person name="Bader C.D."/>
            <person name="Teijaro C.N."/>
            <person name="Fluegel L."/>
            <person name="Davis C.M."/>
            <person name="Simpson J.R."/>
            <person name="Lauterbach L."/>
            <person name="Steele A.D."/>
            <person name="Gui C."/>
            <person name="Meng S."/>
            <person name="Li G."/>
            <person name="Viehrig K."/>
            <person name="Ye F."/>
            <person name="Su P."/>
            <person name="Kiefer A.F."/>
            <person name="Nichols A."/>
            <person name="Cepeda A.J."/>
            <person name="Yan W."/>
            <person name="Fan B."/>
            <person name="Jiang Y."/>
            <person name="Adhikari A."/>
            <person name="Zheng C.-J."/>
            <person name="Schuster L."/>
            <person name="Cowan T.M."/>
            <person name="Smanski M.J."/>
            <person name="Chevrette M.G."/>
            <person name="De Carvalho L.P.S."/>
            <person name="Shen B."/>
        </authorList>
    </citation>
    <scope>NUCLEOTIDE SEQUENCE [LARGE SCALE GENOMIC DNA]</scope>
    <source>
        <strain evidence="3 4">NPDC048946</strain>
    </source>
</reference>
<organism evidence="3 4">
    <name type="scientific">Streptodolium elevatio</name>
    <dbReference type="NCBI Taxonomy" id="3157996"/>
    <lineage>
        <taxon>Bacteria</taxon>
        <taxon>Bacillati</taxon>
        <taxon>Actinomycetota</taxon>
        <taxon>Actinomycetes</taxon>
        <taxon>Kitasatosporales</taxon>
        <taxon>Streptomycetaceae</taxon>
        <taxon>Streptodolium</taxon>
    </lineage>
</organism>
<protein>
    <recommendedName>
        <fullName evidence="5">Integral membrane protein</fullName>
    </recommendedName>
</protein>